<dbReference type="InterPro" id="IPR046431">
    <property type="entry name" value="FAF_dom"/>
</dbReference>
<protein>
    <recommendedName>
        <fullName evidence="3">FAF domain-containing protein</fullName>
    </recommendedName>
</protein>
<dbReference type="PaxDb" id="4097-A0A1S3Y1H5"/>
<dbReference type="PANTHER" id="PTHR33155:SF75">
    <property type="entry name" value="OS02G0750800 PROTEIN"/>
    <property type="match status" value="1"/>
</dbReference>
<feature type="compositionally biased region" description="Polar residues" evidence="2">
    <location>
        <begin position="1"/>
        <end position="10"/>
    </location>
</feature>
<feature type="region of interest" description="Disordered" evidence="2">
    <location>
        <begin position="1"/>
        <end position="32"/>
    </location>
</feature>
<dbReference type="OrthoDB" id="1928183at2759"/>
<dbReference type="InterPro" id="IPR021410">
    <property type="entry name" value="FAF"/>
</dbReference>
<feature type="domain" description="FAF" evidence="3">
    <location>
        <begin position="94"/>
        <end position="153"/>
    </location>
</feature>
<evidence type="ECO:0000313" key="4">
    <source>
        <dbReference type="RefSeq" id="XP_016445950.1"/>
    </source>
</evidence>
<dbReference type="PANTHER" id="PTHR33155">
    <property type="entry name" value="FANTASTIC FOUR-LIKE PROTEIN (DUF3049)"/>
    <property type="match status" value="1"/>
</dbReference>
<accession>A0A1S3Y1H5</accession>
<evidence type="ECO:0000256" key="2">
    <source>
        <dbReference type="SAM" id="MobiDB-lite"/>
    </source>
</evidence>
<proteinExistence type="inferred from homology"/>
<comment type="similarity">
    <text evidence="1">Belongs to the fantastic four family.</text>
</comment>
<sequence>MQKPSSHQKPPNSPLPKTPLDFSLFSPMQSSKNEHSLGLADYVGVESYVDLKSDLNLEPYKWFSGGGGGGGFERREEERMAMKREKQKEKIEREYPPSIPWLSHTENLPTSQMPWVMKRYYTPDGRLIIKEEKVKRFEYFEAHRTNGRLMLNLVPLNDDVSCSDDDDDVDVDECVKEEENCDDSVVTGGCDRVKVDRTDGNESALVNGGGAPVIGGGGSGGGSKCSSLFTFGVTVPAIRPVHT</sequence>
<evidence type="ECO:0000256" key="1">
    <source>
        <dbReference type="ARBA" id="ARBA00008690"/>
    </source>
</evidence>
<dbReference type="Pfam" id="PF11250">
    <property type="entry name" value="FAF"/>
    <property type="match status" value="1"/>
</dbReference>
<dbReference type="KEGG" id="nta:107771135"/>
<dbReference type="OMA" id="WLSHTEN"/>
<evidence type="ECO:0000259" key="3">
    <source>
        <dbReference type="Pfam" id="PF11250"/>
    </source>
</evidence>
<organism evidence="4">
    <name type="scientific">Nicotiana tabacum</name>
    <name type="common">Common tobacco</name>
    <dbReference type="NCBI Taxonomy" id="4097"/>
    <lineage>
        <taxon>Eukaryota</taxon>
        <taxon>Viridiplantae</taxon>
        <taxon>Streptophyta</taxon>
        <taxon>Embryophyta</taxon>
        <taxon>Tracheophyta</taxon>
        <taxon>Spermatophyta</taxon>
        <taxon>Magnoliopsida</taxon>
        <taxon>eudicotyledons</taxon>
        <taxon>Gunneridae</taxon>
        <taxon>Pentapetalae</taxon>
        <taxon>asterids</taxon>
        <taxon>lamiids</taxon>
        <taxon>Solanales</taxon>
        <taxon>Solanaceae</taxon>
        <taxon>Nicotianoideae</taxon>
        <taxon>Nicotianeae</taxon>
        <taxon>Nicotiana</taxon>
    </lineage>
</organism>
<name>A0A1S3Y1H5_TOBAC</name>
<dbReference type="RefSeq" id="XP_016445950.1">
    <property type="nucleotide sequence ID" value="XM_016590464.1"/>
</dbReference>
<gene>
    <name evidence="4" type="primary">LOC107771135</name>
</gene>
<dbReference type="AlphaFoldDB" id="A0A1S3Y1H5"/>
<reference evidence="4" key="1">
    <citation type="submission" date="2025-08" db="UniProtKB">
        <authorList>
            <consortium name="RefSeq"/>
        </authorList>
    </citation>
    <scope>IDENTIFICATION</scope>
</reference>